<sequence length="259" mass="29050">MKPPLQLVIASGPFTLPSNLSYEPLNDILKYVVENQPNILILMGPFIEENHEGINNGQLTETFDALFEKIIENIMTTLQEIDVEIIIMCSAKDAHHHPVYPTPAYKINKDYHKLTLVSDPCMVNINGLIIGGTTPDILFDISNSELYQDKTLSTPVDRLARLASHLLNQQSFYPLYPPNSEMNVDHELLEQHGIFECIPHILILPSTLRHFIKNINGCLVINPERTTKGYGAGTFSRLEINPGSSTSICNRSSCQVLRV</sequence>
<gene>
    <name evidence="7" type="ORF">MELIAE_LOCUS3903</name>
</gene>
<accession>A0A9P0FF13</accession>
<reference evidence="7" key="1">
    <citation type="submission" date="2021-12" db="EMBL/GenBank/DDBJ databases">
        <authorList>
            <person name="King R."/>
        </authorList>
    </citation>
    <scope>NUCLEOTIDE SEQUENCE</scope>
</reference>
<evidence type="ECO:0000256" key="4">
    <source>
        <dbReference type="ARBA" id="ARBA00022705"/>
    </source>
</evidence>
<dbReference type="Proteomes" id="UP001154078">
    <property type="component" value="Chromosome 2"/>
</dbReference>
<evidence type="ECO:0000313" key="7">
    <source>
        <dbReference type="EMBL" id="CAH0551256.1"/>
    </source>
</evidence>
<dbReference type="PANTHER" id="PTHR23061:SF12">
    <property type="entry name" value="DNA POLYMERASE ALPHA SUBUNIT B"/>
    <property type="match status" value="1"/>
</dbReference>
<name>A0A9P0FF13_BRAAE</name>
<dbReference type="GO" id="GO:0003677">
    <property type="term" value="F:DNA binding"/>
    <property type="evidence" value="ECO:0007669"/>
    <property type="project" value="InterPro"/>
</dbReference>
<dbReference type="GO" id="GO:0006270">
    <property type="term" value="P:DNA replication initiation"/>
    <property type="evidence" value="ECO:0007669"/>
    <property type="project" value="TreeGrafter"/>
</dbReference>
<feature type="domain" description="DNA polymerase alpha/delta/epsilon subunit B" evidence="6">
    <location>
        <begin position="7"/>
        <end position="213"/>
    </location>
</feature>
<comment type="subcellular location">
    <subcellularLocation>
        <location evidence="1">Nucleus</location>
    </subcellularLocation>
</comment>
<dbReference type="AlphaFoldDB" id="A0A9P0FF13"/>
<dbReference type="Pfam" id="PF04042">
    <property type="entry name" value="DNA_pol_E_B"/>
    <property type="match status" value="1"/>
</dbReference>
<protein>
    <recommendedName>
        <fullName evidence="3">DNA polymerase alpha subunit B</fullName>
    </recommendedName>
</protein>
<keyword evidence="5" id="KW-0539">Nucleus</keyword>
<dbReference type="InterPro" id="IPR007185">
    <property type="entry name" value="DNA_pol_a/d/e_bsu"/>
</dbReference>
<dbReference type="OrthoDB" id="336885at2759"/>
<evidence type="ECO:0000313" key="8">
    <source>
        <dbReference type="Proteomes" id="UP001154078"/>
    </source>
</evidence>
<evidence type="ECO:0000256" key="1">
    <source>
        <dbReference type="ARBA" id="ARBA00004123"/>
    </source>
</evidence>
<evidence type="ECO:0000256" key="3">
    <source>
        <dbReference type="ARBA" id="ARBA00018596"/>
    </source>
</evidence>
<evidence type="ECO:0000256" key="2">
    <source>
        <dbReference type="ARBA" id="ARBA00007299"/>
    </source>
</evidence>
<keyword evidence="8" id="KW-1185">Reference proteome</keyword>
<dbReference type="EMBL" id="OV121133">
    <property type="protein sequence ID" value="CAH0551256.1"/>
    <property type="molecule type" value="Genomic_DNA"/>
</dbReference>
<comment type="similarity">
    <text evidence="2">Belongs to the DNA polymerase alpha subunit B family.</text>
</comment>
<dbReference type="PANTHER" id="PTHR23061">
    <property type="entry name" value="DNA POLYMERASE 2 ALPHA 70 KDA SUBUNIT"/>
    <property type="match status" value="1"/>
</dbReference>
<evidence type="ECO:0000259" key="6">
    <source>
        <dbReference type="Pfam" id="PF04042"/>
    </source>
</evidence>
<organism evidence="7 8">
    <name type="scientific">Brassicogethes aeneus</name>
    <name type="common">Rape pollen beetle</name>
    <name type="synonym">Meligethes aeneus</name>
    <dbReference type="NCBI Taxonomy" id="1431903"/>
    <lineage>
        <taxon>Eukaryota</taxon>
        <taxon>Metazoa</taxon>
        <taxon>Ecdysozoa</taxon>
        <taxon>Arthropoda</taxon>
        <taxon>Hexapoda</taxon>
        <taxon>Insecta</taxon>
        <taxon>Pterygota</taxon>
        <taxon>Neoptera</taxon>
        <taxon>Endopterygota</taxon>
        <taxon>Coleoptera</taxon>
        <taxon>Polyphaga</taxon>
        <taxon>Cucujiformia</taxon>
        <taxon>Nitidulidae</taxon>
        <taxon>Meligethinae</taxon>
        <taxon>Brassicogethes</taxon>
    </lineage>
</organism>
<keyword evidence="4" id="KW-0235">DNA replication</keyword>
<evidence type="ECO:0000256" key="5">
    <source>
        <dbReference type="ARBA" id="ARBA00023242"/>
    </source>
</evidence>
<dbReference type="Gene3D" id="3.60.21.60">
    <property type="match status" value="2"/>
</dbReference>
<dbReference type="GO" id="GO:0005658">
    <property type="term" value="C:alpha DNA polymerase:primase complex"/>
    <property type="evidence" value="ECO:0007669"/>
    <property type="project" value="TreeGrafter"/>
</dbReference>
<proteinExistence type="inferred from homology"/>
<dbReference type="InterPro" id="IPR016722">
    <property type="entry name" value="DNA_pol_alpha_bsu"/>
</dbReference>